<evidence type="ECO:0000313" key="1">
    <source>
        <dbReference type="EMBL" id="KAG5630804.1"/>
    </source>
</evidence>
<dbReference type="Proteomes" id="UP000824120">
    <property type="component" value="Chromosome 1"/>
</dbReference>
<keyword evidence="2" id="KW-1185">Reference proteome</keyword>
<dbReference type="EMBL" id="JACXVP010000001">
    <property type="protein sequence ID" value="KAG5630804.1"/>
    <property type="molecule type" value="Genomic_DNA"/>
</dbReference>
<evidence type="ECO:0000313" key="2">
    <source>
        <dbReference type="Proteomes" id="UP000824120"/>
    </source>
</evidence>
<reference evidence="1 2" key="1">
    <citation type="submission" date="2020-09" db="EMBL/GenBank/DDBJ databases">
        <title>De no assembly of potato wild relative species, Solanum commersonii.</title>
        <authorList>
            <person name="Cho K."/>
        </authorList>
    </citation>
    <scope>NUCLEOTIDE SEQUENCE [LARGE SCALE GENOMIC DNA]</scope>
    <source>
        <strain evidence="1">LZ3.2</strain>
        <tissue evidence="1">Leaf</tissue>
    </source>
</reference>
<accession>A0A9J6B2C9</accession>
<protein>
    <submittedName>
        <fullName evidence="1">Uncharacterized protein</fullName>
    </submittedName>
</protein>
<sequence length="99" mass="11933">MKCLQMYTIFNHISMDNNLCHSKCIEKFFKYFVWSTMDKMWAIPIRGHVIRRAMTCHPIEGERYYLRLLLMNIRGPKSYQNFLTINGKLCTTFRKTSEK</sequence>
<name>A0A9J6B2C9_SOLCO</name>
<proteinExistence type="predicted"/>
<comment type="caution">
    <text evidence="1">The sequence shown here is derived from an EMBL/GenBank/DDBJ whole genome shotgun (WGS) entry which is preliminary data.</text>
</comment>
<organism evidence="1 2">
    <name type="scientific">Solanum commersonii</name>
    <name type="common">Commerson's wild potato</name>
    <name type="synonym">Commerson's nightshade</name>
    <dbReference type="NCBI Taxonomy" id="4109"/>
    <lineage>
        <taxon>Eukaryota</taxon>
        <taxon>Viridiplantae</taxon>
        <taxon>Streptophyta</taxon>
        <taxon>Embryophyta</taxon>
        <taxon>Tracheophyta</taxon>
        <taxon>Spermatophyta</taxon>
        <taxon>Magnoliopsida</taxon>
        <taxon>eudicotyledons</taxon>
        <taxon>Gunneridae</taxon>
        <taxon>Pentapetalae</taxon>
        <taxon>asterids</taxon>
        <taxon>lamiids</taxon>
        <taxon>Solanales</taxon>
        <taxon>Solanaceae</taxon>
        <taxon>Solanoideae</taxon>
        <taxon>Solaneae</taxon>
        <taxon>Solanum</taxon>
    </lineage>
</organism>
<dbReference type="OrthoDB" id="1935456at2759"/>
<dbReference type="AlphaFoldDB" id="A0A9J6B2C9"/>
<gene>
    <name evidence="1" type="ORF">H5410_002521</name>
</gene>